<dbReference type="EMBL" id="BFAZ01000011">
    <property type="protein sequence ID" value="GBF44401.1"/>
    <property type="molecule type" value="Genomic_DNA"/>
</dbReference>
<reference evidence="3" key="1">
    <citation type="journal article" date="2019" name="Microbiol. Immunol.">
        <title>Molecular and phenotypic characterization of Leptospira johnsonii sp. nov., Leptospira ellinghausenii sp. nov. and Leptospira ryugenii sp. nov. isolated from soil and water in Japan.</title>
        <authorList>
            <person name="Masuzawa T."/>
            <person name="Saito M."/>
            <person name="Nakao R."/>
            <person name="Nikaido Y."/>
            <person name="Matsumoto M."/>
            <person name="Ogawa M."/>
            <person name="Yokoyama M."/>
            <person name="Hidaka Y."/>
            <person name="Tomita J."/>
            <person name="Sakakibara K."/>
            <person name="Suzuki K."/>
            <person name="Yasuda S."/>
            <person name="Sato H."/>
            <person name="Yamaguchi M."/>
            <person name="Yoshida S.I."/>
            <person name="Koizumi N."/>
            <person name="Kawamura Y."/>
        </authorList>
    </citation>
    <scope>NUCLEOTIDE SEQUENCE [LARGE SCALE GENOMIC DNA]</scope>
    <source>
        <strain evidence="3">E18</strain>
    </source>
</reference>
<evidence type="ECO:0000259" key="1">
    <source>
        <dbReference type="Pfam" id="PF14301"/>
    </source>
</evidence>
<evidence type="ECO:0000313" key="2">
    <source>
        <dbReference type="EMBL" id="GBF44401.1"/>
    </source>
</evidence>
<dbReference type="AlphaFoldDB" id="A0A2P2DIH2"/>
<accession>A0A2P2DIH2</accession>
<dbReference type="InterPro" id="IPR025484">
    <property type="entry name" value="DUF4376"/>
</dbReference>
<dbReference type="Pfam" id="PF14301">
    <property type="entry name" value="DUF4376"/>
    <property type="match status" value="1"/>
</dbReference>
<name>A0A2P2DIH2_9LEPT</name>
<sequence length="180" mass="20976">MYYLIKNDTLVDQSEIESDLLLISENGMFITDSWPPTGKKFENGNWREKTISEKTEDGEISLENRRLILKTEILNFLSMKLEQGVQFHGFNFQAREEDLIRMSLAIKKIELGGSWSGFWRDSVNQWRELTSEQLNELALTAGNFWETCFRKSRTLIDELPSKNKTQLANYNIQAAWDAIN</sequence>
<dbReference type="OrthoDB" id="333936at2"/>
<comment type="caution">
    <text evidence="2">The sequence shown here is derived from an EMBL/GenBank/DDBJ whole genome shotgun (WGS) entry which is preliminary data.</text>
</comment>
<dbReference type="RefSeq" id="WP_108961371.1">
    <property type="nucleotide sequence ID" value="NZ_BFAZ01000011.1"/>
</dbReference>
<keyword evidence="3" id="KW-1185">Reference proteome</keyword>
<evidence type="ECO:0000313" key="3">
    <source>
        <dbReference type="Proteomes" id="UP000245206"/>
    </source>
</evidence>
<feature type="domain" description="DUF4376" evidence="1">
    <location>
        <begin position="87"/>
        <end position="162"/>
    </location>
</feature>
<organism evidence="2 3">
    <name type="scientific">Leptospira ellinghausenii</name>
    <dbReference type="NCBI Taxonomy" id="1917822"/>
    <lineage>
        <taxon>Bacteria</taxon>
        <taxon>Pseudomonadati</taxon>
        <taxon>Spirochaetota</taxon>
        <taxon>Spirochaetia</taxon>
        <taxon>Leptospirales</taxon>
        <taxon>Leptospiraceae</taxon>
        <taxon>Leptospira</taxon>
    </lineage>
</organism>
<proteinExistence type="predicted"/>
<dbReference type="Proteomes" id="UP000245206">
    <property type="component" value="Unassembled WGS sequence"/>
</dbReference>
<protein>
    <recommendedName>
        <fullName evidence="1">DUF4376 domain-containing protein</fullName>
    </recommendedName>
</protein>
<gene>
    <name evidence="2" type="ORF">LPTSP2_37040</name>
</gene>